<dbReference type="PANTHER" id="PTHR43172:SF1">
    <property type="entry name" value="ADENYLOSUCCINATE LYASE"/>
    <property type="match status" value="1"/>
</dbReference>
<dbReference type="Gene3D" id="1.10.40.30">
    <property type="entry name" value="Fumarase/aspartase (C-terminal domain)"/>
    <property type="match status" value="1"/>
</dbReference>
<dbReference type="SUPFAM" id="SSF48557">
    <property type="entry name" value="L-aspartase-like"/>
    <property type="match status" value="1"/>
</dbReference>
<accession>J4V0F3</accession>
<dbReference type="Proteomes" id="UP000010305">
    <property type="component" value="Unassembled WGS sequence"/>
</dbReference>
<dbReference type="InterPro" id="IPR020557">
    <property type="entry name" value="Fumarate_lyase_CS"/>
</dbReference>
<dbReference type="GO" id="GO:0004018">
    <property type="term" value="F:N6-(1,2-dicarboxyethyl)AMP AMP-lyase (fumarate-forming) activity"/>
    <property type="evidence" value="ECO:0007669"/>
    <property type="project" value="TreeGrafter"/>
</dbReference>
<dbReference type="GO" id="GO:0044208">
    <property type="term" value="P:'de novo' AMP biosynthetic process"/>
    <property type="evidence" value="ECO:0007669"/>
    <property type="project" value="TreeGrafter"/>
</dbReference>
<organism evidence="3 4">
    <name type="scientific">SAR86 cluster bacterium SAR86A</name>
    <dbReference type="NCBI Taxonomy" id="1123866"/>
    <lineage>
        <taxon>Bacteria</taxon>
        <taxon>Pseudomonadati</taxon>
        <taxon>Pseudomonadota</taxon>
        <taxon>Gammaproteobacteria</taxon>
        <taxon>SAR86 cluster</taxon>
    </lineage>
</organism>
<name>J4V0F3_9GAMM</name>
<evidence type="ECO:0000313" key="3">
    <source>
        <dbReference type="EMBL" id="EJP72102.1"/>
    </source>
</evidence>
<dbReference type="Pfam" id="PF10397">
    <property type="entry name" value="ADSL_C"/>
    <property type="match status" value="1"/>
</dbReference>
<evidence type="ECO:0000313" key="4">
    <source>
        <dbReference type="Proteomes" id="UP000010305"/>
    </source>
</evidence>
<dbReference type="PRINTS" id="PR00149">
    <property type="entry name" value="FUMRATELYASE"/>
</dbReference>
<dbReference type="InterPro" id="IPR008948">
    <property type="entry name" value="L-Aspartase-like"/>
</dbReference>
<proteinExistence type="predicted"/>
<dbReference type="EMBL" id="JH611156">
    <property type="protein sequence ID" value="EJP72102.1"/>
    <property type="molecule type" value="Genomic_DNA"/>
</dbReference>
<dbReference type="PANTHER" id="PTHR43172">
    <property type="entry name" value="ADENYLOSUCCINATE LYASE"/>
    <property type="match status" value="1"/>
</dbReference>
<dbReference type="STRING" id="1123866.NT01SARS_0590"/>
<feature type="domain" description="Adenylosuccinate lyase C-terminal" evidence="2">
    <location>
        <begin position="368"/>
        <end position="447"/>
    </location>
</feature>
<dbReference type="InterPro" id="IPR019468">
    <property type="entry name" value="AdenyloSucc_lyase_C"/>
</dbReference>
<reference evidence="3 4" key="1">
    <citation type="journal article" date="2012" name="ISME J.">
        <title>Genomic insights to SAR86, an abundant and uncultivated marine bacterial lineage.</title>
        <authorList>
            <person name="Dupont C.L."/>
            <person name="Rusch D.B."/>
            <person name="Yooseph S."/>
            <person name="Lombardo M.J."/>
            <person name="Richter R.A."/>
            <person name="Valas R."/>
            <person name="Novotny M."/>
            <person name="Yee-Greenbaum J."/>
            <person name="Selengut J.D."/>
            <person name="Haft D.H."/>
            <person name="Halpern A.L."/>
            <person name="Lasken R.S."/>
            <person name="Nealson K."/>
            <person name="Friedman R."/>
            <person name="Venter J.C."/>
        </authorList>
    </citation>
    <scope>NUCLEOTIDE SEQUENCE [LARGE SCALE GENOMIC DNA]</scope>
</reference>
<dbReference type="PROSITE" id="PS00163">
    <property type="entry name" value="FUMARATE_LYASES"/>
    <property type="match status" value="1"/>
</dbReference>
<dbReference type="SMART" id="SM00998">
    <property type="entry name" value="ADSL_C"/>
    <property type="match status" value="1"/>
</dbReference>
<evidence type="ECO:0000259" key="2">
    <source>
        <dbReference type="SMART" id="SM00998"/>
    </source>
</evidence>
<dbReference type="PRINTS" id="PR00145">
    <property type="entry name" value="ARGSUCLYASE"/>
</dbReference>
<keyword evidence="1 3" id="KW-0456">Lyase</keyword>
<evidence type="ECO:0000256" key="1">
    <source>
        <dbReference type="ARBA" id="ARBA00023239"/>
    </source>
</evidence>
<dbReference type="GO" id="GO:0005829">
    <property type="term" value="C:cytosol"/>
    <property type="evidence" value="ECO:0007669"/>
    <property type="project" value="TreeGrafter"/>
</dbReference>
<gene>
    <name evidence="3" type="ORF">NT01SARS_0590</name>
</gene>
<dbReference type="InterPro" id="IPR022761">
    <property type="entry name" value="Fumarate_lyase_N"/>
</dbReference>
<dbReference type="Pfam" id="PF00206">
    <property type="entry name" value="Lyase_1"/>
    <property type="match status" value="1"/>
</dbReference>
<dbReference type="GO" id="GO:0070626">
    <property type="term" value="F:(S)-2-(5-amino-1-(5-phospho-D-ribosyl)imidazole-4-carboxamido) succinate lyase (fumarate-forming) activity"/>
    <property type="evidence" value="ECO:0007669"/>
    <property type="project" value="TreeGrafter"/>
</dbReference>
<sequence length="456" mass="51238">MMKNLLSVLLIFSMSVVTDETKDIAYIYSYDNTNQIVMNIEAALARAQASQGIIPEWAAEEITKKAEVRYMPKTEVDAENEFVRHRLVSRLNVWKRSLDNGAEEYLHYGATTVDIFDTVLVLQIKASLGILIDDLIEIENLLLKLTKDNIETYMAGRTIGQHALPITFGKKTSTWLAENRRNIERLKAVEEKINRSVILKGAVGTYLGLGPKGIETELLMSQELGLGTPYIADWHGVRDVFAEYALTLALISKSFGRIGDELTLLQMTEIGETLENLGFKAIGSSTMPHKKNPRGPGNLVNFSRIIPRQSEIILDDMVNSFERDQPRSDETLKDISITAELMTNTAIRLLNELEVNKDVMRKNLNITNGLILSQRVTYFLADIIGKDTAESMIHDIAMKAIAENISLSDAIKNDKIASQYFTDQDLKNLLDPETYIGLAIEQVEIIINQIESNRLD</sequence>
<dbReference type="InterPro" id="IPR000362">
    <property type="entry name" value="Fumarate_lyase_fam"/>
</dbReference>
<dbReference type="AlphaFoldDB" id="J4V0F3"/>
<dbReference type="Gene3D" id="1.20.200.10">
    <property type="entry name" value="Fumarase/aspartase (Central domain)"/>
    <property type="match status" value="1"/>
</dbReference>
<dbReference type="HOGENOM" id="CLU_030949_0_1_6"/>
<protein>
    <submittedName>
        <fullName evidence="3">Adenylosuccinate lyase</fullName>
    </submittedName>
</protein>